<gene>
    <name evidence="5" type="ORF">DQG23_18095</name>
</gene>
<dbReference type="RefSeq" id="WP_113032273.1">
    <property type="nucleotide sequence ID" value="NZ_QMFB01000010.1"/>
</dbReference>
<feature type="domain" description="HTH araC/xylS-type" evidence="4">
    <location>
        <begin position="180"/>
        <end position="279"/>
    </location>
</feature>
<dbReference type="Gene3D" id="1.10.10.60">
    <property type="entry name" value="Homeodomain-like"/>
    <property type="match status" value="2"/>
</dbReference>
<dbReference type="GO" id="GO:0003700">
    <property type="term" value="F:DNA-binding transcription factor activity"/>
    <property type="evidence" value="ECO:0007669"/>
    <property type="project" value="InterPro"/>
</dbReference>
<keyword evidence="6" id="KW-1185">Reference proteome</keyword>
<evidence type="ECO:0000256" key="1">
    <source>
        <dbReference type="ARBA" id="ARBA00023015"/>
    </source>
</evidence>
<dbReference type="Proteomes" id="UP000250369">
    <property type="component" value="Unassembled WGS sequence"/>
</dbReference>
<evidence type="ECO:0000256" key="2">
    <source>
        <dbReference type="ARBA" id="ARBA00023125"/>
    </source>
</evidence>
<dbReference type="PANTHER" id="PTHR43280">
    <property type="entry name" value="ARAC-FAMILY TRANSCRIPTIONAL REGULATOR"/>
    <property type="match status" value="1"/>
</dbReference>
<dbReference type="GO" id="GO:0043565">
    <property type="term" value="F:sequence-specific DNA binding"/>
    <property type="evidence" value="ECO:0007669"/>
    <property type="project" value="InterPro"/>
</dbReference>
<dbReference type="Pfam" id="PF02311">
    <property type="entry name" value="AraC_binding"/>
    <property type="match status" value="1"/>
</dbReference>
<evidence type="ECO:0000313" key="6">
    <source>
        <dbReference type="Proteomes" id="UP000250369"/>
    </source>
</evidence>
<dbReference type="Pfam" id="PF12833">
    <property type="entry name" value="HTH_18"/>
    <property type="match status" value="1"/>
</dbReference>
<accession>A0A329MMA8</accession>
<dbReference type="PANTHER" id="PTHR43280:SF2">
    <property type="entry name" value="HTH-TYPE TRANSCRIPTIONAL REGULATOR EXSA"/>
    <property type="match status" value="1"/>
</dbReference>
<keyword evidence="2" id="KW-0238">DNA-binding</keyword>
<dbReference type="OrthoDB" id="9813413at2"/>
<dbReference type="InterPro" id="IPR003313">
    <property type="entry name" value="AraC-bd"/>
</dbReference>
<name>A0A329MMA8_9BACL</name>
<keyword evidence="1" id="KW-0805">Transcription regulation</keyword>
<protein>
    <submittedName>
        <fullName evidence="5">AraC family transcriptional regulator</fullName>
    </submittedName>
</protein>
<dbReference type="SUPFAM" id="SSF46689">
    <property type="entry name" value="Homeodomain-like"/>
    <property type="match status" value="2"/>
</dbReference>
<dbReference type="Gene3D" id="2.60.120.280">
    <property type="entry name" value="Regulatory protein AraC"/>
    <property type="match status" value="1"/>
</dbReference>
<dbReference type="InterPro" id="IPR009057">
    <property type="entry name" value="Homeodomain-like_sf"/>
</dbReference>
<dbReference type="InterPro" id="IPR018060">
    <property type="entry name" value="HTH_AraC"/>
</dbReference>
<evidence type="ECO:0000259" key="4">
    <source>
        <dbReference type="PROSITE" id="PS01124"/>
    </source>
</evidence>
<dbReference type="EMBL" id="QMFB01000010">
    <property type="protein sequence ID" value="RAV19843.1"/>
    <property type="molecule type" value="Genomic_DNA"/>
</dbReference>
<proteinExistence type="predicted"/>
<organism evidence="5 6">
    <name type="scientific">Paenibacillus contaminans</name>
    <dbReference type="NCBI Taxonomy" id="450362"/>
    <lineage>
        <taxon>Bacteria</taxon>
        <taxon>Bacillati</taxon>
        <taxon>Bacillota</taxon>
        <taxon>Bacilli</taxon>
        <taxon>Bacillales</taxon>
        <taxon>Paenibacillaceae</taxon>
        <taxon>Paenibacillus</taxon>
    </lineage>
</organism>
<dbReference type="PROSITE" id="PS01124">
    <property type="entry name" value="HTH_ARAC_FAMILY_2"/>
    <property type="match status" value="1"/>
</dbReference>
<dbReference type="InterPro" id="IPR037923">
    <property type="entry name" value="HTH-like"/>
</dbReference>
<comment type="caution">
    <text evidence="5">The sequence shown here is derived from an EMBL/GenBank/DDBJ whole genome shotgun (WGS) entry which is preliminary data.</text>
</comment>
<dbReference type="AlphaFoldDB" id="A0A329MMA8"/>
<evidence type="ECO:0000313" key="5">
    <source>
        <dbReference type="EMBL" id="RAV19843.1"/>
    </source>
</evidence>
<keyword evidence="3" id="KW-0804">Transcription</keyword>
<reference evidence="5 6" key="1">
    <citation type="journal article" date="2009" name="Int. J. Syst. Evol. Microbiol.">
        <title>Paenibacillus contaminans sp. nov., isolated from a contaminated laboratory plate.</title>
        <authorList>
            <person name="Chou J.H."/>
            <person name="Lee J.H."/>
            <person name="Lin M.C."/>
            <person name="Chang P.S."/>
            <person name="Arun A.B."/>
            <person name="Young C.C."/>
            <person name="Chen W.M."/>
        </authorList>
    </citation>
    <scope>NUCLEOTIDE SEQUENCE [LARGE SCALE GENOMIC DNA]</scope>
    <source>
        <strain evidence="5 6">CKOBP-6</strain>
    </source>
</reference>
<evidence type="ECO:0000256" key="3">
    <source>
        <dbReference type="ARBA" id="ARBA00023163"/>
    </source>
</evidence>
<dbReference type="SUPFAM" id="SSF51215">
    <property type="entry name" value="Regulatory protein AraC"/>
    <property type="match status" value="1"/>
</dbReference>
<sequence length="287" mass="33369">MDTAIRRHVYFPTLSEPTLFCFPESVGRYSSFPEHEVFRHPGALNSFSIHVVVEGSGYVESAGTVHSLTAGDAFLYFPDDEQRYYSSREEPWDVRWIHFYGSKLRELLIEGGFHRSTIWTLKRRAEWEQWHQTLLEEAELHKLLHATRLSTMTYGIIAEFMSQAIPLTANKGTEVTDRIAQLLPFIQQQAHLPFDLPEWASKSGVSVYYFCRLFRKLTQMTPMEFVTLCRLQNAKQLLLEKVDWPVKKISAMSGYTNASYFNKRFFEQEGMTPTEYRAARLGKISDK</sequence>
<dbReference type="SMART" id="SM00342">
    <property type="entry name" value="HTH_ARAC"/>
    <property type="match status" value="1"/>
</dbReference>